<dbReference type="Proteomes" id="UP000029713">
    <property type="component" value="Unassembled WGS sequence"/>
</dbReference>
<accession>A0A098Y1I5</accession>
<evidence type="ECO:0000256" key="1">
    <source>
        <dbReference type="SAM" id="MobiDB-lite"/>
    </source>
</evidence>
<dbReference type="InterPro" id="IPR013320">
    <property type="entry name" value="ConA-like_dom_sf"/>
</dbReference>
<gene>
    <name evidence="3" type="ORF">IN07_24210</name>
</gene>
<organism evidence="3 4">
    <name type="scientific">Modestobacter caceresii</name>
    <dbReference type="NCBI Taxonomy" id="1522368"/>
    <lineage>
        <taxon>Bacteria</taxon>
        <taxon>Bacillati</taxon>
        <taxon>Actinomycetota</taxon>
        <taxon>Actinomycetes</taxon>
        <taxon>Geodermatophilales</taxon>
        <taxon>Geodermatophilaceae</taxon>
        <taxon>Modestobacter</taxon>
    </lineage>
</organism>
<keyword evidence="4" id="KW-1185">Reference proteome</keyword>
<evidence type="ECO:0000313" key="3">
    <source>
        <dbReference type="EMBL" id="KGH43238.1"/>
    </source>
</evidence>
<proteinExistence type="predicted"/>
<evidence type="ECO:0008006" key="5">
    <source>
        <dbReference type="Google" id="ProtNLM"/>
    </source>
</evidence>
<protein>
    <recommendedName>
        <fullName evidence="5">Polysaccharide lyase-like protein</fullName>
    </recommendedName>
</protein>
<comment type="caution">
    <text evidence="3">The sequence shown here is derived from an EMBL/GenBank/DDBJ whole genome shotgun (WGS) entry which is preliminary data.</text>
</comment>
<feature type="compositionally biased region" description="Basic and acidic residues" evidence="1">
    <location>
        <begin position="192"/>
        <end position="204"/>
    </location>
</feature>
<feature type="compositionally biased region" description="Pro residues" evidence="1">
    <location>
        <begin position="93"/>
        <end position="113"/>
    </location>
</feature>
<feature type="chain" id="PRO_5001942109" description="Polysaccharide lyase-like protein" evidence="2">
    <location>
        <begin position="30"/>
        <end position="361"/>
    </location>
</feature>
<feature type="region of interest" description="Disordered" evidence="1">
    <location>
        <begin position="192"/>
        <end position="213"/>
    </location>
</feature>
<evidence type="ECO:0000313" key="4">
    <source>
        <dbReference type="Proteomes" id="UP000029713"/>
    </source>
</evidence>
<dbReference type="EMBL" id="JPMX01000139">
    <property type="protein sequence ID" value="KGH43238.1"/>
    <property type="molecule type" value="Genomic_DNA"/>
</dbReference>
<feature type="compositionally biased region" description="Low complexity" evidence="1">
    <location>
        <begin position="79"/>
        <end position="92"/>
    </location>
</feature>
<dbReference type="Pfam" id="PF14099">
    <property type="entry name" value="Polysacc_lyase"/>
    <property type="match status" value="1"/>
</dbReference>
<feature type="compositionally biased region" description="Polar residues" evidence="1">
    <location>
        <begin position="37"/>
        <end position="49"/>
    </location>
</feature>
<dbReference type="OrthoDB" id="1444191at2"/>
<feature type="region of interest" description="Disordered" evidence="1">
    <location>
        <begin position="23"/>
        <end position="136"/>
    </location>
</feature>
<dbReference type="Gene3D" id="2.60.120.200">
    <property type="match status" value="1"/>
</dbReference>
<feature type="signal peptide" evidence="2">
    <location>
        <begin position="1"/>
        <end position="29"/>
    </location>
</feature>
<dbReference type="SUPFAM" id="SSF49899">
    <property type="entry name" value="Concanavalin A-like lectins/glucanases"/>
    <property type="match status" value="1"/>
</dbReference>
<dbReference type="AlphaFoldDB" id="A0A098Y1I5"/>
<dbReference type="RefSeq" id="WP_036341471.1">
    <property type="nucleotide sequence ID" value="NZ_JPMX01000139.1"/>
</dbReference>
<evidence type="ECO:0000256" key="2">
    <source>
        <dbReference type="SAM" id="SignalP"/>
    </source>
</evidence>
<reference evidence="3 4" key="1">
    <citation type="submission" date="2014-07" db="EMBL/GenBank/DDBJ databases">
        <title>Biosystematic studies on Modestobacter strains isolated from extreme hyper-arid desert soil and from historic building.</title>
        <authorList>
            <person name="Bukarasam K."/>
            <person name="Bull A."/>
            <person name="Girard G."/>
            <person name="van Wezel G."/>
            <person name="Goodfellow M."/>
        </authorList>
    </citation>
    <scope>NUCLEOTIDE SEQUENCE [LARGE SCALE GENOMIC DNA]</scope>
    <source>
        <strain evidence="3 4">KNN45-2b</strain>
    </source>
</reference>
<name>A0A098Y1I5_9ACTN</name>
<dbReference type="InterPro" id="IPR025975">
    <property type="entry name" value="Polysacc_lyase"/>
</dbReference>
<sequence length="361" mass="38275">MSLSPTRRAAAVGALALATLLTGSTVANAAREDRPTAVTSAESDVQVTTEGPRGQANKKPKATESPAPTTSAPVEERPPATTSPAPTAAPTAEPEPTPTPAPEPTPTPTPEPTAEPTAEPQPVAAGRGPAGNTVLWSDDFESGLDCGVWVHVQNHETAASSSLCPGWASEGSPTRTTFPVIDGNRVARFELRQGDRSAGGERSELSPSSADRSATALTEGFEGWFQQRLMVDPSMEQEQNGRFYILTQWHTGISSPAITLGLSDDNDLLLRVGMEGKSQVLLPAGEFRLGEWFDVNVHFVMSNDPATGGAEAWVDGVQRAGWQYGRTMMDSGSYLKIGQYRDSQPTTGITYVDDVVLSTNR</sequence>
<keyword evidence="2" id="KW-0732">Signal</keyword>